<comment type="caution">
    <text evidence="1">The sequence shown here is derived from an EMBL/GenBank/DDBJ whole genome shotgun (WGS) entry which is preliminary data.</text>
</comment>
<dbReference type="AlphaFoldDB" id="A0A439D0L3"/>
<protein>
    <submittedName>
        <fullName evidence="1">Uncharacterized protein</fullName>
    </submittedName>
</protein>
<gene>
    <name evidence="1" type="ORF">EKO27_g7161</name>
</gene>
<evidence type="ECO:0000313" key="1">
    <source>
        <dbReference type="EMBL" id="RWA07948.1"/>
    </source>
</evidence>
<organism evidence="1 2">
    <name type="scientific">Xylaria grammica</name>
    <dbReference type="NCBI Taxonomy" id="363999"/>
    <lineage>
        <taxon>Eukaryota</taxon>
        <taxon>Fungi</taxon>
        <taxon>Dikarya</taxon>
        <taxon>Ascomycota</taxon>
        <taxon>Pezizomycotina</taxon>
        <taxon>Sordariomycetes</taxon>
        <taxon>Xylariomycetidae</taxon>
        <taxon>Xylariales</taxon>
        <taxon>Xylariaceae</taxon>
        <taxon>Xylaria</taxon>
    </lineage>
</organism>
<name>A0A439D0L3_9PEZI</name>
<proteinExistence type="predicted"/>
<evidence type="ECO:0000313" key="2">
    <source>
        <dbReference type="Proteomes" id="UP000286045"/>
    </source>
</evidence>
<dbReference type="EMBL" id="RYZI01000227">
    <property type="protein sequence ID" value="RWA07948.1"/>
    <property type="molecule type" value="Genomic_DNA"/>
</dbReference>
<dbReference type="Proteomes" id="UP000286045">
    <property type="component" value="Unassembled WGS sequence"/>
</dbReference>
<keyword evidence="2" id="KW-1185">Reference proteome</keyword>
<sequence length="200" mass="23562">MASGDSTVSPHYEGITGKDDENLESFISGLKDDEYPAFHSLHTMRRSFRNVARGLTTNGSAPDVVIKMRENFDNLLKANLITTDDHRSLVTVFDHINRMKSMAHFMYITIHLVKRDAEWAWDHRIQAYKLLRLWNMQYRYYSRWLSLIAEQGLTRADRIPQLLSDVHKFPRSIADVEEYPWSRPYVNPWEWNVFPISPMD</sequence>
<accession>A0A439D0L3</accession>
<reference evidence="1 2" key="1">
    <citation type="submission" date="2018-12" db="EMBL/GenBank/DDBJ databases">
        <title>Draft genome sequence of Xylaria grammica IHI A82.</title>
        <authorList>
            <person name="Buettner E."/>
            <person name="Kellner H."/>
        </authorList>
    </citation>
    <scope>NUCLEOTIDE SEQUENCE [LARGE SCALE GENOMIC DNA]</scope>
    <source>
        <strain evidence="1 2">IHI A82</strain>
    </source>
</reference>